<dbReference type="Gene3D" id="3.40.50.1820">
    <property type="entry name" value="alpha/beta hydrolase"/>
    <property type="match status" value="1"/>
</dbReference>
<dbReference type="InterPro" id="IPR029058">
    <property type="entry name" value="AB_hydrolase_fold"/>
</dbReference>
<dbReference type="InterPro" id="IPR050266">
    <property type="entry name" value="AB_hydrolase_sf"/>
</dbReference>
<protein>
    <submittedName>
        <fullName evidence="4">Alpha/beta fold hydrolase</fullName>
    </submittedName>
</protein>
<feature type="signal peptide" evidence="2">
    <location>
        <begin position="1"/>
        <end position="32"/>
    </location>
</feature>
<dbReference type="PANTHER" id="PTHR43798">
    <property type="entry name" value="MONOACYLGLYCEROL LIPASE"/>
    <property type="match status" value="1"/>
</dbReference>
<evidence type="ECO:0000256" key="2">
    <source>
        <dbReference type="SAM" id="SignalP"/>
    </source>
</evidence>
<dbReference type="GO" id="GO:0016787">
    <property type="term" value="F:hydrolase activity"/>
    <property type="evidence" value="ECO:0007669"/>
    <property type="project" value="UniProtKB-KW"/>
</dbReference>
<accession>A0ABP9SB87</accession>
<name>A0ABP9SB87_9ACTN</name>
<reference evidence="5" key="1">
    <citation type="journal article" date="2019" name="Int. J. Syst. Evol. Microbiol.">
        <title>The Global Catalogue of Microorganisms (GCM) 10K type strain sequencing project: providing services to taxonomists for standard genome sequencing and annotation.</title>
        <authorList>
            <consortium name="The Broad Institute Genomics Platform"/>
            <consortium name="The Broad Institute Genome Sequencing Center for Infectious Disease"/>
            <person name="Wu L."/>
            <person name="Ma J."/>
        </authorList>
    </citation>
    <scope>NUCLEOTIDE SEQUENCE [LARGE SCALE GENOMIC DNA]</scope>
    <source>
        <strain evidence="5">JCM 18304</strain>
    </source>
</reference>
<gene>
    <name evidence="4" type="ORF">GCM10023322_56370</name>
</gene>
<proteinExistence type="predicted"/>
<dbReference type="Pfam" id="PF12697">
    <property type="entry name" value="Abhydrolase_6"/>
    <property type="match status" value="1"/>
</dbReference>
<evidence type="ECO:0000313" key="4">
    <source>
        <dbReference type="EMBL" id="GAA5193741.1"/>
    </source>
</evidence>
<dbReference type="InterPro" id="IPR000073">
    <property type="entry name" value="AB_hydrolase_1"/>
</dbReference>
<evidence type="ECO:0000256" key="1">
    <source>
        <dbReference type="ARBA" id="ARBA00022801"/>
    </source>
</evidence>
<evidence type="ECO:0000259" key="3">
    <source>
        <dbReference type="Pfam" id="PF12697"/>
    </source>
</evidence>
<keyword evidence="5" id="KW-1185">Reference proteome</keyword>
<sequence length="358" mass="37748">MRRSHGVALRRRRFLLPVAAAAALLLSPLAYAAPAEADPAPATCTDVSVPVTLDLLLSAHVHAQLCVPTGPHHTAIQVLIPGATYNSYYWDFPYQPATYSYVRAANEAGYPTLNIDRVGTGQSTKEPSLVLTAVAQAAVVHQVIQKLRAGGVGGTAFSKVILVGHSLGSGVTEVEASTYHDVDGVVLTGATHHVSVTDLTQAVLTAAYPAALDPKFGLSYDVGYITTIPGKRASVFYNASDTDPAVVAVDEANKDVVSLTEMAGAVLQLTGPATLGIKVPVLLVQGGQDFLFCSGLIIHSDCSSSTALYQQESGYFSPAAQLHVYVLPGAGHDLNLERNAADYRQTVMSWANQFVPDH</sequence>
<feature type="chain" id="PRO_5045316133" evidence="2">
    <location>
        <begin position="33"/>
        <end position="358"/>
    </location>
</feature>
<dbReference type="Proteomes" id="UP001501570">
    <property type="component" value="Unassembled WGS sequence"/>
</dbReference>
<dbReference type="RefSeq" id="WP_345634620.1">
    <property type="nucleotide sequence ID" value="NZ_BAABJQ010000020.1"/>
</dbReference>
<comment type="caution">
    <text evidence="4">The sequence shown here is derived from an EMBL/GenBank/DDBJ whole genome shotgun (WGS) entry which is preliminary data.</text>
</comment>
<dbReference type="InterPro" id="IPR006311">
    <property type="entry name" value="TAT_signal"/>
</dbReference>
<dbReference type="PANTHER" id="PTHR43798:SF31">
    <property type="entry name" value="AB HYDROLASE SUPERFAMILY PROTEIN YCLE"/>
    <property type="match status" value="1"/>
</dbReference>
<keyword evidence="2" id="KW-0732">Signal</keyword>
<evidence type="ECO:0000313" key="5">
    <source>
        <dbReference type="Proteomes" id="UP001501570"/>
    </source>
</evidence>
<organism evidence="4 5">
    <name type="scientific">Rugosimonospora acidiphila</name>
    <dbReference type="NCBI Taxonomy" id="556531"/>
    <lineage>
        <taxon>Bacteria</taxon>
        <taxon>Bacillati</taxon>
        <taxon>Actinomycetota</taxon>
        <taxon>Actinomycetes</taxon>
        <taxon>Micromonosporales</taxon>
        <taxon>Micromonosporaceae</taxon>
        <taxon>Rugosimonospora</taxon>
    </lineage>
</organism>
<keyword evidence="1 4" id="KW-0378">Hydrolase</keyword>
<feature type="domain" description="AB hydrolase-1" evidence="3">
    <location>
        <begin position="78"/>
        <end position="341"/>
    </location>
</feature>
<dbReference type="SUPFAM" id="SSF53474">
    <property type="entry name" value="alpha/beta-Hydrolases"/>
    <property type="match status" value="1"/>
</dbReference>
<dbReference type="EMBL" id="BAABJQ010000020">
    <property type="protein sequence ID" value="GAA5193741.1"/>
    <property type="molecule type" value="Genomic_DNA"/>
</dbReference>
<dbReference type="PROSITE" id="PS51318">
    <property type="entry name" value="TAT"/>
    <property type="match status" value="1"/>
</dbReference>